<reference evidence="4 5" key="1">
    <citation type="submission" date="2018-07" db="EMBL/GenBank/DDBJ databases">
        <title>Parabacteroides acidifaciens nov. sp., isolated from human feces.</title>
        <authorList>
            <person name="Wang Y.J."/>
        </authorList>
    </citation>
    <scope>NUCLEOTIDE SEQUENCE [LARGE SCALE GENOMIC DNA]</scope>
    <source>
        <strain evidence="4 5">426-9</strain>
    </source>
</reference>
<gene>
    <name evidence="4" type="ORF">DWU89_20235</name>
    <name evidence="3" type="ORF">H8784_19715</name>
</gene>
<evidence type="ECO:0000256" key="1">
    <source>
        <dbReference type="ARBA" id="ARBA00023125"/>
    </source>
</evidence>
<dbReference type="EMBL" id="JACRTI010000107">
    <property type="protein sequence ID" value="MBC8603936.1"/>
    <property type="molecule type" value="Genomic_DNA"/>
</dbReference>
<dbReference type="NCBIfam" id="TIGR01201">
    <property type="entry name" value="HU_rel"/>
    <property type="match status" value="1"/>
</dbReference>
<comment type="caution">
    <text evidence="4">The sequence shown here is derived from an EMBL/GenBank/DDBJ whole genome shotgun (WGS) entry which is preliminary data.</text>
</comment>
<dbReference type="SUPFAM" id="SSF47729">
    <property type="entry name" value="IHF-like DNA-binding proteins"/>
    <property type="match status" value="1"/>
</dbReference>
<evidence type="ECO:0000313" key="6">
    <source>
        <dbReference type="Proteomes" id="UP000629596"/>
    </source>
</evidence>
<dbReference type="AlphaFoldDB" id="A0A3D8H8R6"/>
<feature type="domain" description="HU" evidence="2">
    <location>
        <begin position="1"/>
        <end position="119"/>
    </location>
</feature>
<dbReference type="InterPro" id="IPR041607">
    <property type="entry name" value="HU-HIG"/>
</dbReference>
<dbReference type="InterPro" id="IPR010992">
    <property type="entry name" value="IHF-like_DNA-bd_dom_sf"/>
</dbReference>
<reference evidence="3 6" key="2">
    <citation type="submission" date="2020-08" db="EMBL/GenBank/DDBJ databases">
        <title>Genome public.</title>
        <authorList>
            <person name="Liu C."/>
            <person name="Sun Q."/>
        </authorList>
    </citation>
    <scope>NUCLEOTIDE SEQUENCE [LARGE SCALE GENOMIC DNA]</scope>
    <source>
        <strain evidence="3 6">426_9</strain>
    </source>
</reference>
<organism evidence="4 5">
    <name type="scientific">Parabacteroides acidifaciens</name>
    <dbReference type="NCBI Taxonomy" id="2290935"/>
    <lineage>
        <taxon>Bacteria</taxon>
        <taxon>Pseudomonadati</taxon>
        <taxon>Bacteroidota</taxon>
        <taxon>Bacteroidia</taxon>
        <taxon>Bacteroidales</taxon>
        <taxon>Tannerellaceae</taxon>
        <taxon>Parabacteroides</taxon>
    </lineage>
</organism>
<evidence type="ECO:0000313" key="5">
    <source>
        <dbReference type="Proteomes" id="UP000256321"/>
    </source>
</evidence>
<accession>A0A3D8H8R6</accession>
<dbReference type="EMBL" id="QREV01000107">
    <property type="protein sequence ID" value="RDU47318.1"/>
    <property type="molecule type" value="Genomic_DNA"/>
</dbReference>
<protein>
    <submittedName>
        <fullName evidence="3">HU family DNA-binding protein</fullName>
    </submittedName>
</protein>
<keyword evidence="6" id="KW-1185">Reference proteome</keyword>
<dbReference type="Gene3D" id="4.10.520.10">
    <property type="entry name" value="IHF-like DNA-binding proteins"/>
    <property type="match status" value="1"/>
</dbReference>
<proteinExistence type="predicted"/>
<dbReference type="InterPro" id="IPR005902">
    <property type="entry name" value="HU_DNA-bd_put"/>
</dbReference>
<evidence type="ECO:0000313" key="4">
    <source>
        <dbReference type="EMBL" id="RDU47318.1"/>
    </source>
</evidence>
<dbReference type="Proteomes" id="UP000629596">
    <property type="component" value="Unassembled WGS sequence"/>
</dbReference>
<evidence type="ECO:0000259" key="2">
    <source>
        <dbReference type="Pfam" id="PF18291"/>
    </source>
</evidence>
<evidence type="ECO:0000313" key="3">
    <source>
        <dbReference type="EMBL" id="MBC8603936.1"/>
    </source>
</evidence>
<dbReference type="Proteomes" id="UP000256321">
    <property type="component" value="Unassembled WGS sequence"/>
</dbReference>
<sequence length="144" mass="16122">MGIKYHLVLRKNISKKVEEGKEFLYYAQTRATRTCTFDELCDLIAESSTASSGDVKLVVDRMTKFMAKSLERGEVVQLGELGNFQYILGSSGSTSEDVFQASQLRRPRLCFRPGTLLRNLTLTVKGEHILLEPGKPPVERPGIL</sequence>
<dbReference type="Pfam" id="PF18291">
    <property type="entry name" value="HU-HIG"/>
    <property type="match status" value="1"/>
</dbReference>
<dbReference type="RefSeq" id="WP_115501430.1">
    <property type="nucleotide sequence ID" value="NZ_JACRTI010000107.1"/>
</dbReference>
<name>A0A3D8H8R6_9BACT</name>
<keyword evidence="1 3" id="KW-0238">DNA-binding</keyword>
<dbReference type="GO" id="GO:0003677">
    <property type="term" value="F:DNA binding"/>
    <property type="evidence" value="ECO:0007669"/>
    <property type="project" value="UniProtKB-KW"/>
</dbReference>